<feature type="compositionally biased region" description="Gly residues" evidence="7">
    <location>
        <begin position="765"/>
        <end position="784"/>
    </location>
</feature>
<evidence type="ECO:0000259" key="9">
    <source>
        <dbReference type="PROSITE" id="PS50016"/>
    </source>
</evidence>
<feature type="compositionally biased region" description="Pro residues" evidence="7">
    <location>
        <begin position="445"/>
        <end position="455"/>
    </location>
</feature>
<evidence type="ECO:0000259" key="11">
    <source>
        <dbReference type="PROSITE" id="PS50119"/>
    </source>
</evidence>
<dbReference type="SMART" id="SM00297">
    <property type="entry name" value="BROMO"/>
    <property type="match status" value="1"/>
</dbReference>
<feature type="region of interest" description="Disordered" evidence="7">
    <location>
        <begin position="413"/>
        <end position="591"/>
    </location>
</feature>
<dbReference type="SMART" id="SM00249">
    <property type="entry name" value="PHD"/>
    <property type="match status" value="2"/>
</dbReference>
<evidence type="ECO:0000256" key="4">
    <source>
        <dbReference type="ARBA" id="ARBA00023117"/>
    </source>
</evidence>
<keyword evidence="3" id="KW-0862">Zinc</keyword>
<feature type="compositionally biased region" description="Low complexity" evidence="7">
    <location>
        <begin position="527"/>
        <end position="538"/>
    </location>
</feature>
<dbReference type="Gene3D" id="3.30.40.10">
    <property type="entry name" value="Zinc/RING finger domain, C3HC4 (zinc finger)"/>
    <property type="match status" value="2"/>
</dbReference>
<dbReference type="InterPro" id="IPR001487">
    <property type="entry name" value="Bromodomain"/>
</dbReference>
<dbReference type="Gene3D" id="1.20.920.10">
    <property type="entry name" value="Bromodomain-like"/>
    <property type="match status" value="1"/>
</dbReference>
<dbReference type="InterPro" id="IPR001965">
    <property type="entry name" value="Znf_PHD"/>
</dbReference>
<keyword evidence="13" id="KW-1185">Reference proteome</keyword>
<dbReference type="PROSITE" id="PS01359">
    <property type="entry name" value="ZF_PHD_1"/>
    <property type="match status" value="1"/>
</dbReference>
<dbReference type="EnsemblMetazoa" id="ACUA017978-RA">
    <property type="protein sequence ID" value="ACUA017978-PA"/>
    <property type="gene ID" value="ACUA017978"/>
</dbReference>
<dbReference type="SUPFAM" id="SSF57845">
    <property type="entry name" value="B-box zinc-binding domain"/>
    <property type="match status" value="1"/>
</dbReference>
<feature type="compositionally biased region" description="Polar residues" evidence="7">
    <location>
        <begin position="733"/>
        <end position="744"/>
    </location>
</feature>
<dbReference type="GO" id="GO:0008270">
    <property type="term" value="F:zinc ion binding"/>
    <property type="evidence" value="ECO:0007669"/>
    <property type="project" value="UniProtKB-KW"/>
</dbReference>
<evidence type="ECO:0000259" key="10">
    <source>
        <dbReference type="PROSITE" id="PS50089"/>
    </source>
</evidence>
<dbReference type="PROSITE" id="PS50014">
    <property type="entry name" value="BROMODOMAIN_2"/>
    <property type="match status" value="1"/>
</dbReference>
<feature type="region of interest" description="Disordered" evidence="7">
    <location>
        <begin position="733"/>
        <end position="789"/>
    </location>
</feature>
<keyword evidence="4 6" id="KW-0103">Bromodomain</keyword>
<feature type="compositionally biased region" description="Polar residues" evidence="7">
    <location>
        <begin position="539"/>
        <end position="562"/>
    </location>
</feature>
<dbReference type="Proteomes" id="UP000075883">
    <property type="component" value="Unassembled WGS sequence"/>
</dbReference>
<dbReference type="GO" id="GO:0061630">
    <property type="term" value="F:ubiquitin protein ligase activity"/>
    <property type="evidence" value="ECO:0007669"/>
    <property type="project" value="TreeGrafter"/>
</dbReference>
<organism evidence="12 13">
    <name type="scientific">Anopheles culicifacies</name>
    <dbReference type="NCBI Taxonomy" id="139723"/>
    <lineage>
        <taxon>Eukaryota</taxon>
        <taxon>Metazoa</taxon>
        <taxon>Ecdysozoa</taxon>
        <taxon>Arthropoda</taxon>
        <taxon>Hexapoda</taxon>
        <taxon>Insecta</taxon>
        <taxon>Pterygota</taxon>
        <taxon>Neoptera</taxon>
        <taxon>Endopterygota</taxon>
        <taxon>Diptera</taxon>
        <taxon>Nematocera</taxon>
        <taxon>Culicoidea</taxon>
        <taxon>Culicidae</taxon>
        <taxon>Anophelinae</taxon>
        <taxon>Anopheles</taxon>
        <taxon>culicifacies species complex</taxon>
    </lineage>
</organism>
<reference evidence="12" key="2">
    <citation type="submission" date="2020-05" db="UniProtKB">
        <authorList>
            <consortium name="EnsemblMetazoa"/>
        </authorList>
    </citation>
    <scope>IDENTIFICATION</scope>
    <source>
        <strain evidence="12">A-37</strain>
    </source>
</reference>
<dbReference type="SMART" id="SM00336">
    <property type="entry name" value="BBOX"/>
    <property type="match status" value="2"/>
</dbReference>
<feature type="domain" description="B box-type" evidence="11">
    <location>
        <begin position="198"/>
        <end position="235"/>
    </location>
</feature>
<dbReference type="InterPro" id="IPR036427">
    <property type="entry name" value="Bromodomain-like_sf"/>
</dbReference>
<evidence type="ECO:0000259" key="8">
    <source>
        <dbReference type="PROSITE" id="PS50014"/>
    </source>
</evidence>
<dbReference type="CDD" id="cd05502">
    <property type="entry name" value="Bromo_tif1_like"/>
    <property type="match status" value="1"/>
</dbReference>
<evidence type="ECO:0000313" key="13">
    <source>
        <dbReference type="Proteomes" id="UP000075883"/>
    </source>
</evidence>
<feature type="domain" description="RING-type" evidence="10">
    <location>
        <begin position="57"/>
        <end position="103"/>
    </location>
</feature>
<name>A0A182MGV7_9DIPT</name>
<dbReference type="SUPFAM" id="SSF57850">
    <property type="entry name" value="RING/U-box"/>
    <property type="match status" value="1"/>
</dbReference>
<dbReference type="InterPro" id="IPR011011">
    <property type="entry name" value="Znf_FYVE_PHD"/>
</dbReference>
<dbReference type="CDD" id="cd19775">
    <property type="entry name" value="Bbox2_TIF1_C-VI"/>
    <property type="match status" value="1"/>
</dbReference>
<dbReference type="SMART" id="SM00502">
    <property type="entry name" value="BBC"/>
    <property type="match status" value="1"/>
</dbReference>
<dbReference type="PROSITE" id="PS50016">
    <property type="entry name" value="ZF_PHD_2"/>
    <property type="match status" value="1"/>
</dbReference>
<evidence type="ECO:0000256" key="1">
    <source>
        <dbReference type="ARBA" id="ARBA00022723"/>
    </source>
</evidence>
<dbReference type="Gene3D" id="4.10.830.40">
    <property type="match status" value="1"/>
</dbReference>
<dbReference type="SUPFAM" id="SSF47370">
    <property type="entry name" value="Bromodomain"/>
    <property type="match status" value="1"/>
</dbReference>
<evidence type="ECO:0000256" key="3">
    <source>
        <dbReference type="ARBA" id="ARBA00022833"/>
    </source>
</evidence>
<dbReference type="STRING" id="139723.A0A182MGV7"/>
<dbReference type="CDD" id="cd19805">
    <property type="entry name" value="Bbox1_TIF1"/>
    <property type="match status" value="1"/>
</dbReference>
<dbReference type="SUPFAM" id="SSF57903">
    <property type="entry name" value="FYVE/PHD zinc finger"/>
    <property type="match status" value="1"/>
</dbReference>
<dbReference type="Pfam" id="PF00643">
    <property type="entry name" value="zf-B_box"/>
    <property type="match status" value="2"/>
</dbReference>
<feature type="compositionally biased region" description="Gly residues" evidence="7">
    <location>
        <begin position="633"/>
        <end position="642"/>
    </location>
</feature>
<dbReference type="PROSITE" id="PS50089">
    <property type="entry name" value="ZF_RING_2"/>
    <property type="match status" value="1"/>
</dbReference>
<dbReference type="PANTHER" id="PTHR25462:SF304">
    <property type="entry name" value="BONUS, ISOFORM C"/>
    <property type="match status" value="1"/>
</dbReference>
<sequence>MRDEPSPDPSLPAVKTMAADFVWHADDDVLSRRPSQKFFLAIDEAETANEPPAPSKCVWCQQTLTPNDHPKLLECLHIACHACVKQKITDLSHNSPLICPVCKMESRLEYIIDNVFLSETSSSSSEDNPGSVESTKDQIKCSSCSDDANATSWCVECAEFICDSCVQAHQRLKITKEHTIKPKEAACSEQTSSNGLAGKNIMCHMHPQEKLSLYCETCDRLTCRDCQLLDHRDHKYKFANEIASETRSSLSALLSEISYKKVLLSSAMKVIDDRQAQITEKKKELSKEIADLVVKLTNAVNSRGKQLVYRLNQVCDTKLQVLNEKKEALQLLSGHTDHCIEFVQTALDKGSDSAVLYSKKTLARHLQKVKSQRADIPNPEIPVRVQLYLSNVPELQSVIARIGTILVDGKVYPPSPGPNNVPQGPPGTGPGPIAPQSRNKQPSPNITPPLRPGMPGPGMTTLSSNGPGGSGPGGGGAGSGFSQVPPMYNGSSGVPVGAPFPPNHPMSRSFSQENGPGPGPGFGRFGQMGPPMGMPPQQHVSSSTHPQNMDISLRNLLNQKSNGPPLPPGGTVGLSVGGGSMLNSPSSGSGGGGGIVGSGGCGNAGGHSGNNAGNNALANNQFTATANFMGSGVSPGGSGGGPPSHRLSGQLAGPGNFLGGPGGAHQNFNQPPPGGPPNSGGMGMGGGGSAAAAAAVAAARFQSFPRFTMPPSMRHIMGNQNSSTLLTPKQQSLRYPGQQNQPGYSPNSPQPPQLPPQLSGAPVPGSGGSGSGGGSGNSVGGNSGGAKWHIPQNMQAQQHNVNDLMATIAKLDSNGVQVLPEGHRGKTTSPQVHSSTDVNTSGSTVVSGSSTGAGSTGGSNNNSATIVLDDKNMPKDLDPNEDWCAVCMDGGELMCCDKCPKVFHQTCHIPVIDSLPDESETWQCLLCYNFADLPPEPTGEKRNVGITPLELKILQRIVLELFCQYETSMPFRQLEPETNKAYYDIVRNPISLTTIREKLEMSNNDHYTDIVSFIADVKRLFDNVYLYYQEDSMTYKNARKLEKFFEQQLSKWLPKYLEIECYSDEYVQNASKRLKNHHDD</sequence>
<dbReference type="InterPro" id="IPR019786">
    <property type="entry name" value="Zinc_finger_PHD-type_CS"/>
</dbReference>
<dbReference type="InterPro" id="IPR047153">
    <property type="entry name" value="TRIM45/56/19-like"/>
</dbReference>
<dbReference type="PROSITE" id="PS50119">
    <property type="entry name" value="ZF_BBOX"/>
    <property type="match status" value="2"/>
</dbReference>
<feature type="region of interest" description="Disordered" evidence="7">
    <location>
        <begin position="818"/>
        <end position="864"/>
    </location>
</feature>
<protein>
    <recommendedName>
        <fullName evidence="14">E3 ubiquitin-protein ligase trim33</fullName>
    </recommendedName>
</protein>
<evidence type="ECO:0000256" key="5">
    <source>
        <dbReference type="PROSITE-ProRule" id="PRU00024"/>
    </source>
</evidence>
<proteinExistence type="predicted"/>
<feature type="compositionally biased region" description="Gly residues" evidence="7">
    <location>
        <begin position="677"/>
        <end position="689"/>
    </location>
</feature>
<dbReference type="VEuPathDB" id="VectorBase:ACUA017978"/>
<dbReference type="InterPro" id="IPR001841">
    <property type="entry name" value="Znf_RING"/>
</dbReference>
<accession>A0A182MGV7</accession>
<keyword evidence="1" id="KW-0479">Metal-binding</keyword>
<dbReference type="Gene3D" id="3.30.160.60">
    <property type="entry name" value="Classic Zinc Finger"/>
    <property type="match status" value="1"/>
</dbReference>
<feature type="compositionally biased region" description="Low complexity" evidence="7">
    <location>
        <begin position="834"/>
        <end position="864"/>
    </location>
</feature>
<dbReference type="InterPro" id="IPR013083">
    <property type="entry name" value="Znf_RING/FYVE/PHD"/>
</dbReference>
<dbReference type="AlphaFoldDB" id="A0A182MGV7"/>
<dbReference type="CDD" id="cd15541">
    <property type="entry name" value="PHD_TIF1_like"/>
    <property type="match status" value="1"/>
</dbReference>
<evidence type="ECO:0008006" key="14">
    <source>
        <dbReference type="Google" id="ProtNLM"/>
    </source>
</evidence>
<feature type="compositionally biased region" description="Gly residues" evidence="7">
    <location>
        <begin position="570"/>
        <end position="580"/>
    </location>
</feature>
<dbReference type="PANTHER" id="PTHR25462">
    <property type="entry name" value="BONUS, ISOFORM C-RELATED"/>
    <property type="match status" value="1"/>
</dbReference>
<reference evidence="13" key="1">
    <citation type="submission" date="2013-09" db="EMBL/GenBank/DDBJ databases">
        <title>The Genome Sequence of Anopheles culicifacies species A.</title>
        <authorList>
            <consortium name="The Broad Institute Genomics Platform"/>
            <person name="Neafsey D.E."/>
            <person name="Besansky N."/>
            <person name="Howell P."/>
            <person name="Walton C."/>
            <person name="Young S.K."/>
            <person name="Zeng Q."/>
            <person name="Gargeya S."/>
            <person name="Fitzgerald M."/>
            <person name="Haas B."/>
            <person name="Abouelleil A."/>
            <person name="Allen A.W."/>
            <person name="Alvarado L."/>
            <person name="Arachchi H.M."/>
            <person name="Berlin A.M."/>
            <person name="Chapman S.B."/>
            <person name="Gainer-Dewar J."/>
            <person name="Goldberg J."/>
            <person name="Griggs A."/>
            <person name="Gujja S."/>
            <person name="Hansen M."/>
            <person name="Howarth C."/>
            <person name="Imamovic A."/>
            <person name="Ireland A."/>
            <person name="Larimer J."/>
            <person name="McCowan C."/>
            <person name="Murphy C."/>
            <person name="Pearson M."/>
            <person name="Poon T.W."/>
            <person name="Priest M."/>
            <person name="Roberts A."/>
            <person name="Saif S."/>
            <person name="Shea T."/>
            <person name="Sisk P."/>
            <person name="Sykes S."/>
            <person name="Wortman J."/>
            <person name="Nusbaum C."/>
            <person name="Birren B."/>
        </authorList>
    </citation>
    <scope>NUCLEOTIDE SEQUENCE [LARGE SCALE GENOMIC DNA]</scope>
    <source>
        <strain evidence="13">A-37</strain>
    </source>
</reference>
<keyword evidence="2 5" id="KW-0863">Zinc-finger</keyword>
<dbReference type="InterPro" id="IPR003649">
    <property type="entry name" value="Bbox_C"/>
</dbReference>
<dbReference type="EMBL" id="AXCM01000656">
    <property type="status" value="NOT_ANNOTATED_CDS"/>
    <property type="molecule type" value="Genomic_DNA"/>
</dbReference>
<dbReference type="Pfam" id="PF00628">
    <property type="entry name" value="PHD"/>
    <property type="match status" value="1"/>
</dbReference>
<dbReference type="InterPro" id="IPR019787">
    <property type="entry name" value="Znf_PHD-finger"/>
</dbReference>
<feature type="region of interest" description="Disordered" evidence="7">
    <location>
        <begin position="629"/>
        <end position="689"/>
    </location>
</feature>
<feature type="compositionally biased region" description="Gly residues" evidence="7">
    <location>
        <begin position="466"/>
        <end position="479"/>
    </location>
</feature>
<evidence type="ECO:0000256" key="6">
    <source>
        <dbReference type="PROSITE-ProRule" id="PRU00035"/>
    </source>
</evidence>
<feature type="domain" description="B box-type" evidence="11">
    <location>
        <begin position="136"/>
        <end position="183"/>
    </location>
</feature>
<evidence type="ECO:0000313" key="12">
    <source>
        <dbReference type="EnsemblMetazoa" id="ACUA017978-PA"/>
    </source>
</evidence>
<evidence type="ECO:0000256" key="7">
    <source>
        <dbReference type="SAM" id="MobiDB-lite"/>
    </source>
</evidence>
<feature type="domain" description="PHD-type" evidence="9">
    <location>
        <begin position="881"/>
        <end position="930"/>
    </location>
</feature>
<feature type="domain" description="Bromo" evidence="8">
    <location>
        <begin position="982"/>
        <end position="1035"/>
    </location>
</feature>
<dbReference type="Pfam" id="PF00439">
    <property type="entry name" value="Bromodomain"/>
    <property type="match status" value="1"/>
</dbReference>
<dbReference type="SMART" id="SM00184">
    <property type="entry name" value="RING"/>
    <property type="match status" value="2"/>
</dbReference>
<evidence type="ECO:0000256" key="2">
    <source>
        <dbReference type="ARBA" id="ARBA00022771"/>
    </source>
</evidence>
<feature type="compositionally biased region" description="Pro residues" evidence="7">
    <location>
        <begin position="413"/>
        <end position="433"/>
    </location>
</feature>
<dbReference type="InterPro" id="IPR000315">
    <property type="entry name" value="Znf_B-box"/>
</dbReference>